<dbReference type="EMBL" id="UZAL01002901">
    <property type="protein sequence ID" value="VDO85194.1"/>
    <property type="molecule type" value="Genomic_DNA"/>
</dbReference>
<organism evidence="1 2">
    <name type="scientific">Schistosoma mattheei</name>
    <dbReference type="NCBI Taxonomy" id="31246"/>
    <lineage>
        <taxon>Eukaryota</taxon>
        <taxon>Metazoa</taxon>
        <taxon>Spiralia</taxon>
        <taxon>Lophotrochozoa</taxon>
        <taxon>Platyhelminthes</taxon>
        <taxon>Trematoda</taxon>
        <taxon>Digenea</taxon>
        <taxon>Strigeidida</taxon>
        <taxon>Schistosomatoidea</taxon>
        <taxon>Schistosomatidae</taxon>
        <taxon>Schistosoma</taxon>
    </lineage>
</organism>
<proteinExistence type="predicted"/>
<name>A0A3P7ZMB3_9TREM</name>
<gene>
    <name evidence="1" type="ORF">SMTD_LOCUS2222</name>
</gene>
<dbReference type="Proteomes" id="UP000269396">
    <property type="component" value="Unassembled WGS sequence"/>
</dbReference>
<accession>A0A3P7ZMB3</accession>
<evidence type="ECO:0000313" key="1">
    <source>
        <dbReference type="EMBL" id="VDO85194.1"/>
    </source>
</evidence>
<reference evidence="1 2" key="1">
    <citation type="submission" date="2018-11" db="EMBL/GenBank/DDBJ databases">
        <authorList>
            <consortium name="Pathogen Informatics"/>
        </authorList>
    </citation>
    <scope>NUCLEOTIDE SEQUENCE [LARGE SCALE GENOMIC DNA]</scope>
    <source>
        <strain>Denwood</strain>
        <strain evidence="2">Zambia</strain>
    </source>
</reference>
<protein>
    <submittedName>
        <fullName evidence="1">Uncharacterized protein</fullName>
    </submittedName>
</protein>
<sequence>MISSVYIESMPPSPSPAKAAAELELIAYTLALTPLVGFRFVETLSSKGLFVLKFNHKKRKLIIIRLVYI</sequence>
<keyword evidence="2" id="KW-1185">Reference proteome</keyword>
<evidence type="ECO:0000313" key="2">
    <source>
        <dbReference type="Proteomes" id="UP000269396"/>
    </source>
</evidence>
<dbReference type="AlphaFoldDB" id="A0A3P7ZMB3"/>